<dbReference type="EMBL" id="NOKA02000001">
    <property type="protein sequence ID" value="RDY33281.1"/>
    <property type="molecule type" value="Genomic_DNA"/>
</dbReference>
<proteinExistence type="predicted"/>
<dbReference type="PANTHER" id="PTHR30304">
    <property type="entry name" value="D-TAGATOSE-1,6-BISPHOSPHATE ALDOLASE"/>
    <property type="match status" value="1"/>
</dbReference>
<dbReference type="GO" id="GO:0009025">
    <property type="term" value="F:tagatose-bisphosphate aldolase activity"/>
    <property type="evidence" value="ECO:0007669"/>
    <property type="project" value="TreeGrafter"/>
</dbReference>
<comment type="caution">
    <text evidence="5">The sequence shown here is derived from an EMBL/GenBank/DDBJ whole genome shotgun (WGS) entry which is preliminary data.</text>
</comment>
<comment type="cofactor">
    <cofactor evidence="3">
        <name>Zn(2+)</name>
        <dbReference type="ChEBI" id="CHEBI:29105"/>
    </cofactor>
    <text evidence="3">Binds 2 Zn(2+) ions per subunit. One is catalytic and the other provides a structural contribution.</text>
</comment>
<feature type="binding site" evidence="3">
    <location>
        <position position="82"/>
    </location>
    <ligand>
        <name>Zn(2+)</name>
        <dbReference type="ChEBI" id="CHEBI:29105"/>
        <label>1</label>
        <note>catalytic</note>
    </ligand>
</feature>
<dbReference type="InterPro" id="IPR000771">
    <property type="entry name" value="FBA_II"/>
</dbReference>
<evidence type="ECO:0000313" key="6">
    <source>
        <dbReference type="Proteomes" id="UP000216411"/>
    </source>
</evidence>
<reference evidence="4 7" key="2">
    <citation type="submission" date="2018-05" db="EMBL/GenBank/DDBJ databases">
        <title>Genomic Encyclopedia of Type Strains, Phase IV (KMG-IV): sequencing the most valuable type-strain genomes for metagenomic binning, comparative biology and taxonomic classification.</title>
        <authorList>
            <person name="Goeker M."/>
        </authorList>
    </citation>
    <scope>NUCLEOTIDE SEQUENCE [LARGE SCALE GENOMIC DNA]</scope>
    <source>
        <strain evidence="4 7">DSM 28816</strain>
    </source>
</reference>
<dbReference type="InterPro" id="IPR013785">
    <property type="entry name" value="Aldolase_TIM"/>
</dbReference>
<dbReference type="RefSeq" id="WP_094379776.1">
    <property type="nucleotide sequence ID" value="NZ_NOKA02000001.1"/>
</dbReference>
<feature type="binding site" evidence="3">
    <location>
        <position position="133"/>
    </location>
    <ligand>
        <name>Zn(2+)</name>
        <dbReference type="ChEBI" id="CHEBI:29105"/>
        <label>2</label>
    </ligand>
</feature>
<name>A0A255I496_9FIRM</name>
<keyword evidence="3" id="KW-0479">Metal-binding</keyword>
<dbReference type="AlphaFoldDB" id="A0A255I496"/>
<evidence type="ECO:0000313" key="7">
    <source>
        <dbReference type="Proteomes" id="UP000247523"/>
    </source>
</evidence>
<protein>
    <submittedName>
        <fullName evidence="4">Fructose-bisphosphate aldolase</fullName>
    </submittedName>
    <submittedName>
        <fullName evidence="5">Ketose-bisphosphate aldolase</fullName>
    </submittedName>
</protein>
<dbReference type="EMBL" id="QICS01000001">
    <property type="protein sequence ID" value="PXV95671.1"/>
    <property type="molecule type" value="Genomic_DNA"/>
</dbReference>
<feature type="binding site" evidence="3">
    <location>
        <position position="178"/>
    </location>
    <ligand>
        <name>Zn(2+)</name>
        <dbReference type="ChEBI" id="CHEBI:29105"/>
        <label>1</label>
        <note>catalytic</note>
    </ligand>
</feature>
<feature type="active site" description="Proton donor" evidence="1">
    <location>
        <position position="81"/>
    </location>
</feature>
<dbReference type="GO" id="GO:0008270">
    <property type="term" value="F:zinc ion binding"/>
    <property type="evidence" value="ECO:0007669"/>
    <property type="project" value="InterPro"/>
</dbReference>
<dbReference type="GO" id="GO:0005975">
    <property type="term" value="P:carbohydrate metabolic process"/>
    <property type="evidence" value="ECO:0007669"/>
    <property type="project" value="InterPro"/>
</dbReference>
<dbReference type="SUPFAM" id="SSF51569">
    <property type="entry name" value="Aldolase"/>
    <property type="match status" value="1"/>
</dbReference>
<dbReference type="OrthoDB" id="9803995at2"/>
<feature type="binding site" evidence="2">
    <location>
        <begin position="228"/>
        <end position="231"/>
    </location>
    <ligand>
        <name>dihydroxyacetone phosphate</name>
        <dbReference type="ChEBI" id="CHEBI:57642"/>
    </ligand>
</feature>
<accession>A0A255I496</accession>
<feature type="binding site" evidence="2">
    <location>
        <position position="179"/>
    </location>
    <ligand>
        <name>dihydroxyacetone phosphate</name>
        <dbReference type="ChEBI" id="CHEBI:57642"/>
    </ligand>
</feature>
<evidence type="ECO:0000256" key="2">
    <source>
        <dbReference type="PIRSR" id="PIRSR001359-2"/>
    </source>
</evidence>
<dbReference type="CDD" id="cd00947">
    <property type="entry name" value="TBP_aldolase_IIB"/>
    <property type="match status" value="1"/>
</dbReference>
<dbReference type="NCBIfam" id="TIGR00167">
    <property type="entry name" value="cbbA"/>
    <property type="match status" value="1"/>
</dbReference>
<dbReference type="PANTHER" id="PTHR30304:SF0">
    <property type="entry name" value="D-TAGATOSE-1,6-BISPHOSPHATE ALDOLASE SUBUNIT GATY-RELATED"/>
    <property type="match status" value="1"/>
</dbReference>
<evidence type="ECO:0000313" key="4">
    <source>
        <dbReference type="EMBL" id="PXV95671.1"/>
    </source>
</evidence>
<reference evidence="5 6" key="1">
    <citation type="journal article" date="2017" name="Genome Announc.">
        <title>Draft Genome Sequence of a Sporulating and Motile Strain of Lachnotalea glycerini Isolated from Water in Quebec City, Canada.</title>
        <authorList>
            <person name="Maheux A.F."/>
            <person name="Boudreau D.K."/>
            <person name="Berube E."/>
            <person name="Boissinot M."/>
            <person name="Raymond F."/>
            <person name="Brodeur S."/>
            <person name="Corbeil J."/>
            <person name="Isabel S."/>
            <person name="Omar R.F."/>
            <person name="Bergeron M.G."/>
        </authorList>
    </citation>
    <scope>NUCLEOTIDE SEQUENCE [LARGE SCALE GENOMIC DNA]</scope>
    <source>
        <strain evidence="5 6">CCRI-19302</strain>
    </source>
</reference>
<dbReference type="Proteomes" id="UP000216411">
    <property type="component" value="Unassembled WGS sequence"/>
</dbReference>
<dbReference type="InterPro" id="IPR050246">
    <property type="entry name" value="Class_II_FBP_aldolase"/>
</dbReference>
<dbReference type="GO" id="GO:0005829">
    <property type="term" value="C:cytosol"/>
    <property type="evidence" value="ECO:0007669"/>
    <property type="project" value="TreeGrafter"/>
</dbReference>
<evidence type="ECO:0000313" key="5">
    <source>
        <dbReference type="EMBL" id="RDY33281.1"/>
    </source>
</evidence>
<feature type="binding site" evidence="2">
    <location>
        <begin position="207"/>
        <end position="209"/>
    </location>
    <ligand>
        <name>dihydroxyacetone phosphate</name>
        <dbReference type="ChEBI" id="CHEBI:57642"/>
    </ligand>
</feature>
<dbReference type="Proteomes" id="UP000247523">
    <property type="component" value="Unassembled WGS sequence"/>
</dbReference>
<sequence length="278" mass="30739">MLGNIKYWENKALLGHYAIPHFNVWNAEMLMGVIDAAEEAKAPVIISFGTGFVGNTSFEDFSHMMVSMAKKASVPVILHWDHGRSMEIVQNAYNHEMNSVMRDASAFEFEENIKLTKEVVDYFHPLGIPVEAELGHVGNETVYEEALASYQYTNPDQAAEFVQRTGCDSLAVAIGNQHGVYTSEPKLNFEVIEKVRAAVNVPLVLHGASGISDADIKRAISLGIAKINIHTELCLAAMDAIQANTNDSFLEIERKVRSAVKERALEKIELFGTKGRAE</sequence>
<keyword evidence="3" id="KW-0862">Zinc</keyword>
<gene>
    <name evidence="4" type="ORF">C8E03_101301</name>
    <name evidence="5" type="ORF">CG710_001795</name>
</gene>
<feature type="binding site" evidence="3">
    <location>
        <position position="206"/>
    </location>
    <ligand>
        <name>Zn(2+)</name>
        <dbReference type="ChEBI" id="CHEBI:29105"/>
        <label>1</label>
        <note>catalytic</note>
    </ligand>
</feature>
<evidence type="ECO:0000256" key="3">
    <source>
        <dbReference type="PIRSR" id="PIRSR001359-3"/>
    </source>
</evidence>
<evidence type="ECO:0000256" key="1">
    <source>
        <dbReference type="PIRSR" id="PIRSR001359-1"/>
    </source>
</evidence>
<organism evidence="5 6">
    <name type="scientific">Lachnotalea glycerini</name>
    <dbReference type="NCBI Taxonomy" id="1763509"/>
    <lineage>
        <taxon>Bacteria</taxon>
        <taxon>Bacillati</taxon>
        <taxon>Bacillota</taxon>
        <taxon>Clostridia</taxon>
        <taxon>Lachnospirales</taxon>
        <taxon>Lachnospiraceae</taxon>
        <taxon>Lachnotalea</taxon>
    </lineage>
</organism>
<reference evidence="5" key="3">
    <citation type="submission" date="2018-07" db="EMBL/GenBank/DDBJ databases">
        <authorList>
            <person name="Quirk P.G."/>
            <person name="Krulwich T.A."/>
        </authorList>
    </citation>
    <scope>NUCLEOTIDE SEQUENCE</scope>
    <source>
        <strain evidence="5">CCRI-19302</strain>
    </source>
</reference>
<dbReference type="Gene3D" id="3.20.20.70">
    <property type="entry name" value="Aldolase class I"/>
    <property type="match status" value="1"/>
</dbReference>
<dbReference type="PIRSF" id="PIRSF001359">
    <property type="entry name" value="F_bP_aldolase_II"/>
    <property type="match status" value="1"/>
</dbReference>
<keyword evidence="6" id="KW-1185">Reference proteome</keyword>
<dbReference type="Pfam" id="PF01116">
    <property type="entry name" value="F_bP_aldolase"/>
    <property type="match status" value="1"/>
</dbReference>
<feature type="binding site" evidence="3">
    <location>
        <position position="103"/>
    </location>
    <ligand>
        <name>Zn(2+)</name>
        <dbReference type="ChEBI" id="CHEBI:29105"/>
        <label>2</label>
    </ligand>
</feature>